<dbReference type="Pfam" id="PF00574">
    <property type="entry name" value="CLP_protease"/>
    <property type="match status" value="1"/>
</dbReference>
<organism evidence="2 3">
    <name type="scientific">Solibaculum intestinale</name>
    <dbReference type="NCBI Taxonomy" id="3133165"/>
    <lineage>
        <taxon>Bacteria</taxon>
        <taxon>Bacillati</taxon>
        <taxon>Bacillota</taxon>
        <taxon>Clostridia</taxon>
        <taxon>Eubacteriales</taxon>
        <taxon>Oscillospiraceae</taxon>
        <taxon>Solibaculum</taxon>
    </lineage>
</organism>
<gene>
    <name evidence="2" type="ORF">WMO26_01140</name>
</gene>
<evidence type="ECO:0000313" key="2">
    <source>
        <dbReference type="EMBL" id="MEQ2439426.1"/>
    </source>
</evidence>
<proteinExistence type="predicted"/>
<dbReference type="GO" id="GO:0008233">
    <property type="term" value="F:peptidase activity"/>
    <property type="evidence" value="ECO:0007669"/>
    <property type="project" value="UniProtKB-KW"/>
</dbReference>
<dbReference type="RefSeq" id="WP_349217687.1">
    <property type="nucleotide sequence ID" value="NZ_JBBMFD010000001.1"/>
</dbReference>
<sequence>MSKKKKNSMQNKQKGEDLLEQNADDNDTQESADDTQDNGDNQNNENNEDTSTPTQDQQQQIIKMGSITTAKGKHVIHCLTVVGQIEGHYILPPQNKTTKYEHVIPQLVAIEEAPEIEGLLILLNTVGGDIEAGLAIAELIAGMKKPTVSLVLGGGHSIGVPLAVSARKSFIASSATMTIHPVRMNGLVLGVPQTFSYFDKMQDRIIRFVTENSRIDADRFKQLMMTSGELVMDVGTVLDGEQAVAEGLIDELGSLSDALACLYDMIEKKDGEEVPC</sequence>
<dbReference type="Gene3D" id="3.90.226.10">
    <property type="entry name" value="2-enoyl-CoA Hydratase, Chain A, domain 1"/>
    <property type="match status" value="1"/>
</dbReference>
<dbReference type="EMBL" id="JBBMFD010000001">
    <property type="protein sequence ID" value="MEQ2439426.1"/>
    <property type="molecule type" value="Genomic_DNA"/>
</dbReference>
<dbReference type="GO" id="GO:0006508">
    <property type="term" value="P:proteolysis"/>
    <property type="evidence" value="ECO:0007669"/>
    <property type="project" value="UniProtKB-KW"/>
</dbReference>
<keyword evidence="3" id="KW-1185">Reference proteome</keyword>
<evidence type="ECO:0000256" key="1">
    <source>
        <dbReference type="SAM" id="MobiDB-lite"/>
    </source>
</evidence>
<evidence type="ECO:0000313" key="3">
    <source>
        <dbReference type="Proteomes" id="UP001489509"/>
    </source>
</evidence>
<keyword evidence="2" id="KW-0378">Hydrolase</keyword>
<keyword evidence="2" id="KW-0645">Protease</keyword>
<protein>
    <submittedName>
        <fullName evidence="2">ATP-dependent Clp protease proteolytic subunit</fullName>
    </submittedName>
</protein>
<dbReference type="SUPFAM" id="SSF52096">
    <property type="entry name" value="ClpP/crotonase"/>
    <property type="match status" value="1"/>
</dbReference>
<feature type="compositionally biased region" description="Acidic residues" evidence="1">
    <location>
        <begin position="18"/>
        <end position="37"/>
    </location>
</feature>
<feature type="region of interest" description="Disordered" evidence="1">
    <location>
        <begin position="1"/>
        <end position="59"/>
    </location>
</feature>
<dbReference type="InterPro" id="IPR023562">
    <property type="entry name" value="ClpP/TepA"/>
</dbReference>
<name>A0ABV1DWJ9_9FIRM</name>
<comment type="caution">
    <text evidence="2">The sequence shown here is derived from an EMBL/GenBank/DDBJ whole genome shotgun (WGS) entry which is preliminary data.</text>
</comment>
<reference evidence="2 3" key="1">
    <citation type="submission" date="2024-03" db="EMBL/GenBank/DDBJ databases">
        <title>Human intestinal bacterial collection.</title>
        <authorList>
            <person name="Pauvert C."/>
            <person name="Hitch T.C.A."/>
            <person name="Clavel T."/>
        </authorList>
    </citation>
    <scope>NUCLEOTIDE SEQUENCE [LARGE SCALE GENOMIC DNA]</scope>
    <source>
        <strain evidence="2 3">CLA-JM-H44</strain>
    </source>
</reference>
<dbReference type="InterPro" id="IPR029045">
    <property type="entry name" value="ClpP/crotonase-like_dom_sf"/>
</dbReference>
<accession>A0ABV1DWJ9</accession>
<dbReference type="Proteomes" id="UP001489509">
    <property type="component" value="Unassembled WGS sequence"/>
</dbReference>